<dbReference type="GeneID" id="13288268"/>
<evidence type="ECO:0008006" key="3">
    <source>
        <dbReference type="Google" id="ProtNLM"/>
    </source>
</evidence>
<dbReference type="SUPFAM" id="SSF53448">
    <property type="entry name" value="Nucleotide-diphospho-sugar transferases"/>
    <property type="match status" value="1"/>
</dbReference>
<dbReference type="Proteomes" id="UP000002668">
    <property type="component" value="Genome"/>
</dbReference>
<dbReference type="Gene3D" id="3.90.550.10">
    <property type="entry name" value="Spore Coat Polysaccharide Biosynthesis Protein SpsA, Chain A"/>
    <property type="match status" value="1"/>
</dbReference>
<name>E4ZJ31_LEPMJ</name>
<sequence length="485" mass="53780">MFKLSSLPVDIRKILKVIVDHKTTHKCMLMALAIGIMIDTICTYNISDMRISLGSTSARCGNVEVHELARVIELDAGHHSETSFRVADTSTGTVSQRNISFPEAALRDIETKLAIVIPCMNEELDVLDGVLHGIPHECFVILVSNSSPRNFFAESELLQDFCSRAGRLAIIVHQGDEGLAKAFFAAGMSDLVTETSLFPSEEQRPTCRIRNGKGEAMIIGTVISRMIGKKFVGFIDADNLAAGAVHEYCKVYAAGLHYALYSSNSNHPPHAMVRIKWNSKPKIEDGKLVFEKSGRCSRVVNEWMNRVSNEIHQTSLEDAMALGLNVIETANAGEHAMTIDLAMKLRFATGYAVEPFQLISIWERFGSQAPTSPPLSRDVQVLQVETRNPHFHNINKGIEHIEQMQVQGLGVIYHSQLTPPQLKEELRAYVKEKFPNAVDGDGVPEQARAYPPIDMMNFEVFVAELKKHTDAMRIVGSPCPADQIK</sequence>
<dbReference type="InterPro" id="IPR029044">
    <property type="entry name" value="Nucleotide-diphossugar_trans"/>
</dbReference>
<proteinExistence type="predicted"/>
<reference evidence="2" key="1">
    <citation type="journal article" date="2011" name="Nat. Commun.">
        <title>Effector diversification within compartments of the Leptosphaeria maculans genome affected by Repeat-Induced Point mutations.</title>
        <authorList>
            <person name="Rouxel T."/>
            <person name="Grandaubert J."/>
            <person name="Hane J.K."/>
            <person name="Hoede C."/>
            <person name="van de Wouw A.P."/>
            <person name="Couloux A."/>
            <person name="Dominguez V."/>
            <person name="Anthouard V."/>
            <person name="Bally P."/>
            <person name="Bourras S."/>
            <person name="Cozijnsen A.J."/>
            <person name="Ciuffetti L.M."/>
            <person name="Degrave A."/>
            <person name="Dilmaghani A."/>
            <person name="Duret L."/>
            <person name="Fudal I."/>
            <person name="Goodwin S.B."/>
            <person name="Gout L."/>
            <person name="Glaser N."/>
            <person name="Linglin J."/>
            <person name="Kema G.H.J."/>
            <person name="Lapalu N."/>
            <person name="Lawrence C.B."/>
            <person name="May K."/>
            <person name="Meyer M."/>
            <person name="Ollivier B."/>
            <person name="Poulain J."/>
            <person name="Schoch C.L."/>
            <person name="Simon A."/>
            <person name="Spatafora J.W."/>
            <person name="Stachowiak A."/>
            <person name="Turgeon B.G."/>
            <person name="Tyler B.M."/>
            <person name="Vincent D."/>
            <person name="Weissenbach J."/>
            <person name="Amselem J."/>
            <person name="Quesneville H."/>
            <person name="Oliver R.P."/>
            <person name="Wincker P."/>
            <person name="Balesdent M.-H."/>
            <person name="Howlett B.J."/>
        </authorList>
    </citation>
    <scope>NUCLEOTIDE SEQUENCE [LARGE SCALE GENOMIC DNA]</scope>
    <source>
        <strain evidence="2">JN3 / isolate v23.1.3 / race Av1-4-5-6-7-8</strain>
    </source>
</reference>
<dbReference type="InParanoid" id="E4ZJ31"/>
<dbReference type="CAZy" id="GT55">
    <property type="family name" value="Glycosyltransferase Family 55"/>
</dbReference>
<dbReference type="GO" id="GO:0050504">
    <property type="term" value="F:mannosyl-3-phosphoglycerate synthase activity"/>
    <property type="evidence" value="ECO:0007669"/>
    <property type="project" value="InterPro"/>
</dbReference>
<dbReference type="InterPro" id="IPR012812">
    <property type="entry name" value="Osmo_MPG_synth"/>
</dbReference>
<keyword evidence="2" id="KW-1185">Reference proteome</keyword>
<dbReference type="GO" id="GO:0051479">
    <property type="term" value="P:mannosylglycerate biosynthetic process"/>
    <property type="evidence" value="ECO:0007669"/>
    <property type="project" value="InterPro"/>
</dbReference>
<protein>
    <recommendedName>
        <fullName evidence="3">Mannosyl-3-phosphoglycerate synthase</fullName>
    </recommendedName>
</protein>
<dbReference type="GO" id="GO:0005737">
    <property type="term" value="C:cytoplasm"/>
    <property type="evidence" value="ECO:0007669"/>
    <property type="project" value="InterPro"/>
</dbReference>
<evidence type="ECO:0000313" key="1">
    <source>
        <dbReference type="EMBL" id="CBX91462.1"/>
    </source>
</evidence>
<organism evidence="2">
    <name type="scientific">Leptosphaeria maculans (strain JN3 / isolate v23.1.3 / race Av1-4-5-6-7-8)</name>
    <name type="common">Blackleg fungus</name>
    <name type="synonym">Phoma lingam</name>
    <dbReference type="NCBI Taxonomy" id="985895"/>
    <lineage>
        <taxon>Eukaryota</taxon>
        <taxon>Fungi</taxon>
        <taxon>Dikarya</taxon>
        <taxon>Ascomycota</taxon>
        <taxon>Pezizomycotina</taxon>
        <taxon>Dothideomycetes</taxon>
        <taxon>Pleosporomycetidae</taxon>
        <taxon>Pleosporales</taxon>
        <taxon>Pleosporineae</taxon>
        <taxon>Leptosphaeriaceae</taxon>
        <taxon>Plenodomus</taxon>
        <taxon>Plenodomus lingam/Leptosphaeria maculans species complex</taxon>
    </lineage>
</organism>
<dbReference type="OMA" id="MVRLHWR"/>
<dbReference type="eggNOG" id="ENOG502SKFP">
    <property type="taxonomic scope" value="Eukaryota"/>
</dbReference>
<dbReference type="OrthoDB" id="10013407at2759"/>
<gene>
    <name evidence="1" type="ORF">LEMA_P069700.1</name>
</gene>
<accession>E4ZJ31</accession>
<dbReference type="EMBL" id="FP929072">
    <property type="protein sequence ID" value="CBX91462.1"/>
    <property type="molecule type" value="Genomic_DNA"/>
</dbReference>
<dbReference type="HOGENOM" id="CLU_028916_0_0_1"/>
<dbReference type="Pfam" id="PF09488">
    <property type="entry name" value="Osmo_MPGsynth"/>
    <property type="match status" value="1"/>
</dbReference>
<evidence type="ECO:0000313" key="2">
    <source>
        <dbReference type="Proteomes" id="UP000002668"/>
    </source>
</evidence>
<dbReference type="VEuPathDB" id="FungiDB:LEMA_P069700.1"/>
<dbReference type="AlphaFoldDB" id="E4ZJ31"/>